<name>A0ACA9L1R1_9GLOM</name>
<accession>A0ACA9L1R1</accession>
<evidence type="ECO:0000313" key="1">
    <source>
        <dbReference type="EMBL" id="CAG8501051.1"/>
    </source>
</evidence>
<comment type="caution">
    <text evidence="1">The sequence shown here is derived from an EMBL/GenBank/DDBJ whole genome shotgun (WGS) entry which is preliminary data.</text>
</comment>
<evidence type="ECO:0000313" key="2">
    <source>
        <dbReference type="Proteomes" id="UP000789702"/>
    </source>
</evidence>
<protein>
    <submittedName>
        <fullName evidence="1">5405_t:CDS:1</fullName>
    </submittedName>
</protein>
<proteinExistence type="predicted"/>
<sequence length="159" mass="18073">MLNLDILLIFIIFVTPSYSNKDELSGHVECPGTFQIKFTHFSVSPNPIITNHSIEFKIGGISTITIENGTYYSSMTFWKDEPMGFTVQDFCKDWVEPNGGRCPVAPGEFYYKGRFFKTVAQDEYDPKNVTLTKFARTIIARPDGHISACIEGNYTEIYQ</sequence>
<gene>
    <name evidence="1" type="ORF">DHETER_LOCUS3009</name>
</gene>
<organism evidence="1 2">
    <name type="scientific">Dentiscutata heterogama</name>
    <dbReference type="NCBI Taxonomy" id="1316150"/>
    <lineage>
        <taxon>Eukaryota</taxon>
        <taxon>Fungi</taxon>
        <taxon>Fungi incertae sedis</taxon>
        <taxon>Mucoromycota</taxon>
        <taxon>Glomeromycotina</taxon>
        <taxon>Glomeromycetes</taxon>
        <taxon>Diversisporales</taxon>
        <taxon>Gigasporaceae</taxon>
        <taxon>Dentiscutata</taxon>
    </lineage>
</organism>
<dbReference type="Proteomes" id="UP000789702">
    <property type="component" value="Unassembled WGS sequence"/>
</dbReference>
<reference evidence="1" key="1">
    <citation type="submission" date="2021-06" db="EMBL/GenBank/DDBJ databases">
        <authorList>
            <person name="Kallberg Y."/>
            <person name="Tangrot J."/>
            <person name="Rosling A."/>
        </authorList>
    </citation>
    <scope>NUCLEOTIDE SEQUENCE</scope>
    <source>
        <strain evidence="1">IL203A</strain>
    </source>
</reference>
<dbReference type="EMBL" id="CAJVPU010002434">
    <property type="protein sequence ID" value="CAG8501051.1"/>
    <property type="molecule type" value="Genomic_DNA"/>
</dbReference>
<keyword evidence="2" id="KW-1185">Reference proteome</keyword>